<keyword evidence="3" id="KW-1185">Reference proteome</keyword>
<proteinExistence type="predicted"/>
<dbReference type="Pfam" id="PF16149">
    <property type="entry name" value="DUF4857"/>
    <property type="match status" value="1"/>
</dbReference>
<evidence type="ECO:0008006" key="4">
    <source>
        <dbReference type="Google" id="ProtNLM"/>
    </source>
</evidence>
<accession>A0A7W8FDR1</accession>
<protein>
    <recommendedName>
        <fullName evidence="4">DUF4857 domain-containing protein</fullName>
    </recommendedName>
</protein>
<evidence type="ECO:0000313" key="2">
    <source>
        <dbReference type="EMBL" id="MBB5141978.1"/>
    </source>
</evidence>
<organism evidence="2 3">
    <name type="scientific">Desulfovibrio intestinalis</name>
    <dbReference type="NCBI Taxonomy" id="58621"/>
    <lineage>
        <taxon>Bacteria</taxon>
        <taxon>Pseudomonadati</taxon>
        <taxon>Thermodesulfobacteriota</taxon>
        <taxon>Desulfovibrionia</taxon>
        <taxon>Desulfovibrionales</taxon>
        <taxon>Desulfovibrionaceae</taxon>
        <taxon>Desulfovibrio</taxon>
    </lineage>
</organism>
<keyword evidence="1" id="KW-0472">Membrane</keyword>
<dbReference type="EMBL" id="JACHGO010000001">
    <property type="protein sequence ID" value="MBB5141978.1"/>
    <property type="molecule type" value="Genomic_DNA"/>
</dbReference>
<keyword evidence="1" id="KW-0812">Transmembrane</keyword>
<feature type="transmembrane region" description="Helical" evidence="1">
    <location>
        <begin position="364"/>
        <end position="382"/>
    </location>
</feature>
<keyword evidence="1" id="KW-1133">Transmembrane helix</keyword>
<sequence length="434" mass="48477">MMRIYWLRLAPVFMGIFVLAWFVPQTYLRSTRAEYYQVSGMYSPVFKEFVLWETGSSLFIFKREDGTRLSLREGRMATPFSFPKDIEKWGGFPLEIDGQTITYTDAQENAWARVNPRAVMLPMSRVQVLMESAPETSSYKLPPDIMLVDDNALRFVDCATGKENPAKGKVFTAALNDAGVHFPLQAAASNPDPYKGHDEGMFFVDASGALFQLRMVKGQPLCRNTGHKISGKPLFIDVKEKRNSDFLGVIATDNGLFLNLRNTEPLRLPVSYEPGTQSVSLWITPLDATITVKGLGPENQRQAFMVATDNKFRVLRNLDLNTPPAVLDRQQNLQRGLSLLTPFSIVQFEPHIPGTVLHVRPAQYPLLALAGCVLSSIVLLVVRRRARATHGVGSLLRWTWPELVLTLTLGLPALLMLLLMGPLTRPSPPCCSVE</sequence>
<reference evidence="2 3" key="1">
    <citation type="submission" date="2020-08" db="EMBL/GenBank/DDBJ databases">
        <title>Genomic Encyclopedia of Type Strains, Phase IV (KMG-IV): sequencing the most valuable type-strain genomes for metagenomic binning, comparative biology and taxonomic classification.</title>
        <authorList>
            <person name="Goeker M."/>
        </authorList>
    </citation>
    <scope>NUCLEOTIDE SEQUENCE [LARGE SCALE GENOMIC DNA]</scope>
    <source>
        <strain evidence="2 3">DSM 11275</strain>
    </source>
</reference>
<evidence type="ECO:0000256" key="1">
    <source>
        <dbReference type="SAM" id="Phobius"/>
    </source>
</evidence>
<comment type="caution">
    <text evidence="2">The sequence shown here is derived from an EMBL/GenBank/DDBJ whole genome shotgun (WGS) entry which is preliminary data.</text>
</comment>
<dbReference type="AlphaFoldDB" id="A0A7W8FDR1"/>
<evidence type="ECO:0000313" key="3">
    <source>
        <dbReference type="Proteomes" id="UP000539075"/>
    </source>
</evidence>
<name>A0A7W8FDR1_9BACT</name>
<feature type="transmembrane region" description="Helical" evidence="1">
    <location>
        <begin position="5"/>
        <end position="23"/>
    </location>
</feature>
<dbReference type="Proteomes" id="UP000539075">
    <property type="component" value="Unassembled WGS sequence"/>
</dbReference>
<dbReference type="RefSeq" id="WP_183717113.1">
    <property type="nucleotide sequence ID" value="NZ_JACHGO010000001.1"/>
</dbReference>
<gene>
    <name evidence="2" type="ORF">HNQ38_000041</name>
</gene>
<dbReference type="InterPro" id="IPR032333">
    <property type="entry name" value="DUF4857"/>
</dbReference>
<feature type="transmembrane region" description="Helical" evidence="1">
    <location>
        <begin position="403"/>
        <end position="423"/>
    </location>
</feature>